<comment type="caution">
    <text evidence="8">The sequence shown here is derived from an EMBL/GenBank/DDBJ whole genome shotgun (WGS) entry which is preliminary data.</text>
</comment>
<dbReference type="InterPro" id="IPR008271">
    <property type="entry name" value="Ser/Thr_kinase_AS"/>
</dbReference>
<dbReference type="EC" id="2.7.11.1" evidence="1"/>
<sequence>MGVVPFADAAVVTAFPEFQVSVPRIGAGKQKAVYRAKSEAVELALKILLMALDRSDPDAEPDPEYDVTLERFKRETQGMQRVDCPHVMRLIDEPAIREIDGSNYYWYTEPLIGGGTLKARIKSGPLPLDELDKLARSLLTAVEAMSTTGQFVHRDIKPNNILFTDDGTVVLTDLGIARFTELQDITESEMTGPGTWMYAAPEQFDIRKMANIDFRTDMFQVGIVLFEAAMGKHPFNPSNITGYAERLRSFHPNSITRTDLPAGLRKLIIRLLSPNPSGRYRRVSSAFDDLDGQVQ</sequence>
<evidence type="ECO:0000259" key="7">
    <source>
        <dbReference type="PROSITE" id="PS50011"/>
    </source>
</evidence>
<gene>
    <name evidence="8" type="ORF">K875_01170</name>
</gene>
<dbReference type="GO" id="GO:0004674">
    <property type="term" value="F:protein serine/threonine kinase activity"/>
    <property type="evidence" value="ECO:0007669"/>
    <property type="project" value="UniProtKB-KW"/>
</dbReference>
<dbReference type="EMBL" id="JLXW01000002">
    <property type="protein sequence ID" value="KBZ68614.1"/>
    <property type="molecule type" value="Genomic_DNA"/>
</dbReference>
<dbReference type="InterPro" id="IPR011009">
    <property type="entry name" value="Kinase-like_dom_sf"/>
</dbReference>
<evidence type="ECO:0000256" key="3">
    <source>
        <dbReference type="ARBA" id="ARBA00022679"/>
    </source>
</evidence>
<evidence type="ECO:0000256" key="5">
    <source>
        <dbReference type="ARBA" id="ARBA00022777"/>
    </source>
</evidence>
<dbReference type="Gene3D" id="1.10.510.10">
    <property type="entry name" value="Transferase(Phosphotransferase) domain 1"/>
    <property type="match status" value="1"/>
</dbReference>
<dbReference type="CDD" id="cd14014">
    <property type="entry name" value="STKc_PknB_like"/>
    <property type="match status" value="1"/>
</dbReference>
<organism evidence="8 9">
    <name type="scientific">Mycobacterium [tuberculosis] TKK-01-0051</name>
    <dbReference type="NCBI Taxonomy" id="1324261"/>
    <lineage>
        <taxon>Bacteria</taxon>
        <taxon>Bacillati</taxon>
        <taxon>Actinomycetota</taxon>
        <taxon>Actinomycetes</taxon>
        <taxon>Mycobacteriales</taxon>
        <taxon>Mycobacteriaceae</taxon>
        <taxon>Mycobacterium</taxon>
        <taxon>Mycobacterium avium complex (MAC)</taxon>
    </lineage>
</organism>
<accession>A0A051UHA0</accession>
<dbReference type="SUPFAM" id="SSF56112">
    <property type="entry name" value="Protein kinase-like (PK-like)"/>
    <property type="match status" value="1"/>
</dbReference>
<keyword evidence="9" id="KW-1185">Reference proteome</keyword>
<dbReference type="PANTHER" id="PTHR43289:SF6">
    <property type="entry name" value="SERINE_THREONINE-PROTEIN KINASE NEKL-3"/>
    <property type="match status" value="1"/>
</dbReference>
<keyword evidence="3" id="KW-0808">Transferase</keyword>
<reference evidence="8 9" key="1">
    <citation type="submission" date="2014-04" db="EMBL/GenBank/DDBJ databases">
        <title>The Genome Sequence of Mycobacterium tuberculosis TKK-01-0051.</title>
        <authorList>
            <consortium name="The Broad Institute Genomics Platform"/>
            <consortium name="The Broad Institute Genome Sequencing Center for Infectious Disease"/>
            <person name="Earl A.M."/>
            <person name="Cohen K."/>
            <person name="Pym A."/>
            <person name="Bishai W."/>
            <person name="Maharaj K."/>
            <person name="Desjardins C."/>
            <person name="Abeel T."/>
            <person name="Young S."/>
            <person name="Zeng Q."/>
            <person name="Gargeya S."/>
            <person name="Abouelleil A."/>
            <person name="Alvarado L."/>
            <person name="Chapman S.B."/>
            <person name="Gainer-Dewar J."/>
            <person name="Goldberg J."/>
            <person name="Griggs A."/>
            <person name="Gujja S."/>
            <person name="Hansen M."/>
            <person name="Howarth C."/>
            <person name="Imamovic A."/>
            <person name="Larimer J."/>
            <person name="Murphy C."/>
            <person name="Naylor J."/>
            <person name="Pearson M."/>
            <person name="Poon T.W."/>
            <person name="Priest M."/>
            <person name="Roberts A."/>
            <person name="Saif S."/>
            <person name="Shea T."/>
            <person name="Sykes S."/>
            <person name="Wortman J."/>
            <person name="Nusbaum C."/>
            <person name="Birren B."/>
        </authorList>
    </citation>
    <scope>NUCLEOTIDE SEQUENCE [LARGE SCALE GENOMIC DNA]</scope>
    <source>
        <strain evidence="8 9">TKK-01-0051</strain>
    </source>
</reference>
<dbReference type="InterPro" id="IPR000719">
    <property type="entry name" value="Prot_kinase_dom"/>
</dbReference>
<dbReference type="HOGENOM" id="CLU_000288_63_44_11"/>
<dbReference type="PROSITE" id="PS50011">
    <property type="entry name" value="PROTEIN_KINASE_DOM"/>
    <property type="match status" value="1"/>
</dbReference>
<dbReference type="Proteomes" id="UP000025947">
    <property type="component" value="Unassembled WGS sequence"/>
</dbReference>
<evidence type="ECO:0000256" key="6">
    <source>
        <dbReference type="ARBA" id="ARBA00022840"/>
    </source>
</evidence>
<keyword evidence="4" id="KW-0547">Nucleotide-binding</keyword>
<evidence type="ECO:0000256" key="2">
    <source>
        <dbReference type="ARBA" id="ARBA00022527"/>
    </source>
</evidence>
<evidence type="ECO:0000313" key="9">
    <source>
        <dbReference type="Proteomes" id="UP000025947"/>
    </source>
</evidence>
<keyword evidence="2" id="KW-0723">Serine/threonine-protein kinase</keyword>
<dbReference type="SMART" id="SM00220">
    <property type="entry name" value="S_TKc"/>
    <property type="match status" value="1"/>
</dbReference>
<name>A0A051UHA0_9MYCO</name>
<dbReference type="PROSITE" id="PS00108">
    <property type="entry name" value="PROTEIN_KINASE_ST"/>
    <property type="match status" value="1"/>
</dbReference>
<feature type="domain" description="Protein kinase" evidence="7">
    <location>
        <begin position="19"/>
        <end position="295"/>
    </location>
</feature>
<proteinExistence type="predicted"/>
<dbReference type="Pfam" id="PF00069">
    <property type="entry name" value="Pkinase"/>
    <property type="match status" value="1"/>
</dbReference>
<evidence type="ECO:0000313" key="8">
    <source>
        <dbReference type="EMBL" id="KBZ68614.1"/>
    </source>
</evidence>
<protein>
    <recommendedName>
        <fullName evidence="1">non-specific serine/threonine protein kinase</fullName>
        <ecNumber evidence="1">2.7.11.1</ecNumber>
    </recommendedName>
</protein>
<dbReference type="RefSeq" id="WP_044483851.1">
    <property type="nucleotide sequence ID" value="NZ_KK328284.1"/>
</dbReference>
<dbReference type="GO" id="GO:0080090">
    <property type="term" value="P:regulation of primary metabolic process"/>
    <property type="evidence" value="ECO:0007669"/>
    <property type="project" value="UniProtKB-ARBA"/>
</dbReference>
<dbReference type="GO" id="GO:0005524">
    <property type="term" value="F:ATP binding"/>
    <property type="evidence" value="ECO:0007669"/>
    <property type="project" value="UniProtKB-KW"/>
</dbReference>
<dbReference type="PANTHER" id="PTHR43289">
    <property type="entry name" value="MITOGEN-ACTIVATED PROTEIN KINASE KINASE KINASE 20-RELATED"/>
    <property type="match status" value="1"/>
</dbReference>
<evidence type="ECO:0000256" key="1">
    <source>
        <dbReference type="ARBA" id="ARBA00012513"/>
    </source>
</evidence>
<evidence type="ECO:0000256" key="4">
    <source>
        <dbReference type="ARBA" id="ARBA00022741"/>
    </source>
</evidence>
<keyword evidence="6" id="KW-0067">ATP-binding</keyword>
<dbReference type="AlphaFoldDB" id="A0A051UHA0"/>
<keyword evidence="5" id="KW-0418">Kinase</keyword>